<evidence type="ECO:0000313" key="1">
    <source>
        <dbReference type="EMBL" id="ATS90363.1"/>
    </source>
</evidence>
<name>A0A808FKS9_XANCI</name>
<reference evidence="1" key="1">
    <citation type="journal article" date="2017" name="BMC Genomics">
        <title>Xanthomonas adaptation to common bean is associated with horizontal transfers of genes encoding TAL effectors.</title>
        <authorList>
            <person name="Ruh M."/>
            <person name="Briand M."/>
            <person name="Bonneau S."/>
            <person name="Jacques M.A."/>
            <person name="Chen N.W.G."/>
        </authorList>
    </citation>
    <scope>NUCLEOTIDE SEQUENCE [LARGE SCALE GENOMIC DNA]</scope>
    <source>
        <strain evidence="1">CFBP6167</strain>
    </source>
</reference>
<accession>A0A808FKS9</accession>
<dbReference type="AlphaFoldDB" id="A0A808FKS9"/>
<proteinExistence type="predicted"/>
<organism evidence="1">
    <name type="scientific">Xanthomonas citri pv. phaseoli var. fuscans</name>
    <dbReference type="NCBI Taxonomy" id="473423"/>
    <lineage>
        <taxon>Bacteria</taxon>
        <taxon>Pseudomonadati</taxon>
        <taxon>Pseudomonadota</taxon>
        <taxon>Gammaproteobacteria</taxon>
        <taxon>Lysobacterales</taxon>
        <taxon>Lysobacteraceae</taxon>
        <taxon>Xanthomonas</taxon>
    </lineage>
</organism>
<protein>
    <submittedName>
        <fullName evidence="1">Uncharacterized protein</fullName>
    </submittedName>
</protein>
<gene>
    <name evidence="1" type="ORF">XcfCFBP6167P_20520</name>
</gene>
<dbReference type="EMBL" id="CP021018">
    <property type="protein sequence ID" value="ATS90363.1"/>
    <property type="molecule type" value="Genomic_DNA"/>
</dbReference>
<sequence length="95" mass="10882">MTRGLFVNAHDFFQTLLRYLKCPRSKVANITHSFNRIFFGFSGVSTIRNKFREVSKLSSKSNSHAQMFREGLINSPQMRDTTVSCRGLIHAADVR</sequence>